<dbReference type="PaxDb" id="4097-A0A1S4DPA2"/>
<proteinExistence type="predicted"/>
<dbReference type="KEGG" id="nta:107831964"/>
<protein>
    <submittedName>
        <fullName evidence="1">Uncharacterized protein</fullName>
    </submittedName>
</protein>
<dbReference type="PANTHER" id="PTHR36617:SF15">
    <property type="entry name" value="REVERSE TRANSCRIPTASE ZINC-BINDING DOMAIN-CONTAINING PROTEIN"/>
    <property type="match status" value="1"/>
</dbReference>
<accession>A0A1S4DPA2</accession>
<sequence>MENPRLWKVVIQAKYGVANNWCTRQSRVPHGSGPWKHISKLWGDFQLKSSLKLGNGTHISFWKDRWLGSNILKDEHPSLFLFASNKDSTIEHYWQDNSWALQFRRDIQEWELNDLLRLLSKLSDFKVNPQVKDKLEWGDSKDKTYTVKRGYDNLCSNKELIDKWPWKLIWRTKLPIKEKSESVRHLFLHCTVAADIWNMFLSVFGLAWVMPCSIKDAYESWSSWRVGKSIKKTCQMVPATIFWCIWNERNRRGFDGISTPNHSLKATCLINLFTWFNQAPVTSFESFWDCVCSLVM</sequence>
<evidence type="ECO:0000313" key="1">
    <source>
        <dbReference type="RefSeq" id="XP_016515248.1"/>
    </source>
</evidence>
<dbReference type="RefSeq" id="XP_016515248.1">
    <property type="nucleotide sequence ID" value="XM_016659762.1"/>
</dbReference>
<organism evidence="1">
    <name type="scientific">Nicotiana tabacum</name>
    <name type="common">Common tobacco</name>
    <dbReference type="NCBI Taxonomy" id="4097"/>
    <lineage>
        <taxon>Eukaryota</taxon>
        <taxon>Viridiplantae</taxon>
        <taxon>Streptophyta</taxon>
        <taxon>Embryophyta</taxon>
        <taxon>Tracheophyta</taxon>
        <taxon>Spermatophyta</taxon>
        <taxon>Magnoliopsida</taxon>
        <taxon>eudicotyledons</taxon>
        <taxon>Gunneridae</taxon>
        <taxon>Pentapetalae</taxon>
        <taxon>asterids</taxon>
        <taxon>lamiids</taxon>
        <taxon>Solanales</taxon>
        <taxon>Solanaceae</taxon>
        <taxon>Nicotianoideae</taxon>
        <taxon>Nicotianeae</taxon>
        <taxon>Nicotiana</taxon>
    </lineage>
</organism>
<name>A0A1S4DPA2_TOBAC</name>
<gene>
    <name evidence="1" type="primary">LOC107831964</name>
</gene>
<dbReference type="AlphaFoldDB" id="A0A1S4DPA2"/>
<dbReference type="OrthoDB" id="1210636at2759"/>
<dbReference type="PANTHER" id="PTHR36617">
    <property type="entry name" value="PROTEIN, PUTATIVE-RELATED"/>
    <property type="match status" value="1"/>
</dbReference>
<dbReference type="OMA" id="WIIWMER"/>
<reference evidence="1" key="1">
    <citation type="submission" date="2025-08" db="UniProtKB">
        <authorList>
            <consortium name="RefSeq"/>
        </authorList>
    </citation>
    <scope>IDENTIFICATION</scope>
</reference>